<comment type="similarity">
    <text evidence="2">Belongs to the AIM9 family.</text>
</comment>
<dbReference type="InterPro" id="IPR051035">
    <property type="entry name" value="Mito_inheritance_9"/>
</dbReference>
<accession>A0ABR4FI02</accession>
<evidence type="ECO:0000259" key="7">
    <source>
        <dbReference type="Pfam" id="PF01636"/>
    </source>
</evidence>
<dbReference type="Gene3D" id="3.90.1200.10">
    <property type="match status" value="1"/>
</dbReference>
<gene>
    <name evidence="8" type="ORF">BJX66DRAFT_330982</name>
</gene>
<dbReference type="PANTHER" id="PTHR36091:SF1">
    <property type="entry name" value="ALTERED INHERITANCE OF MITOCHONDRIA PROTEIN 9, MITOCHONDRIAL"/>
    <property type="match status" value="1"/>
</dbReference>
<reference evidence="8 9" key="1">
    <citation type="submission" date="2024-07" db="EMBL/GenBank/DDBJ databases">
        <title>Section-level genome sequencing and comparative genomics of Aspergillus sections Usti and Cavernicolus.</title>
        <authorList>
            <consortium name="Lawrence Berkeley National Laboratory"/>
            <person name="Nybo J.L."/>
            <person name="Vesth T.C."/>
            <person name="Theobald S."/>
            <person name="Frisvad J.C."/>
            <person name="Larsen T.O."/>
            <person name="Kjaerboelling I."/>
            <person name="Rothschild-Mancinelli K."/>
            <person name="Lyhne E.K."/>
            <person name="Kogle M.E."/>
            <person name="Barry K."/>
            <person name="Clum A."/>
            <person name="Na H."/>
            <person name="Ledsgaard L."/>
            <person name="Lin J."/>
            <person name="Lipzen A."/>
            <person name="Kuo A."/>
            <person name="Riley R."/>
            <person name="Mondo S."/>
            <person name="Labutti K."/>
            <person name="Haridas S."/>
            <person name="Pangalinan J."/>
            <person name="Salamov A.A."/>
            <person name="Simmons B.A."/>
            <person name="Magnuson J.K."/>
            <person name="Chen J."/>
            <person name="Drula E."/>
            <person name="Henrissat B."/>
            <person name="Wiebenga A."/>
            <person name="Lubbers R.J."/>
            <person name="Gomes A.C."/>
            <person name="Makela M.R."/>
            <person name="Stajich J."/>
            <person name="Grigoriev I.V."/>
            <person name="Mortensen U.H."/>
            <person name="De Vries R.P."/>
            <person name="Baker S.E."/>
            <person name="Andersen M.R."/>
        </authorList>
    </citation>
    <scope>NUCLEOTIDE SEQUENCE [LARGE SCALE GENOMIC DNA]</scope>
    <source>
        <strain evidence="8 9">CBS 209.92</strain>
    </source>
</reference>
<keyword evidence="4" id="KW-0809">Transit peptide</keyword>
<keyword evidence="5" id="KW-0496">Mitochondrion</keyword>
<proteinExistence type="inferred from homology"/>
<keyword evidence="9" id="KW-1185">Reference proteome</keyword>
<evidence type="ECO:0000313" key="9">
    <source>
        <dbReference type="Proteomes" id="UP001610563"/>
    </source>
</evidence>
<dbReference type="SUPFAM" id="SSF56112">
    <property type="entry name" value="Protein kinase-like (PK-like)"/>
    <property type="match status" value="1"/>
</dbReference>
<evidence type="ECO:0000256" key="6">
    <source>
        <dbReference type="ARBA" id="ARBA00031849"/>
    </source>
</evidence>
<evidence type="ECO:0000256" key="4">
    <source>
        <dbReference type="ARBA" id="ARBA00022946"/>
    </source>
</evidence>
<evidence type="ECO:0000256" key="1">
    <source>
        <dbReference type="ARBA" id="ARBA00004173"/>
    </source>
</evidence>
<comment type="caution">
    <text evidence="8">The sequence shown here is derived from an EMBL/GenBank/DDBJ whole genome shotgun (WGS) entry which is preliminary data.</text>
</comment>
<dbReference type="PANTHER" id="PTHR36091">
    <property type="entry name" value="ALTERED INHERITANCE OF MITOCHONDRIA PROTEIN 9, MITOCHONDRIAL"/>
    <property type="match status" value="1"/>
</dbReference>
<name>A0ABR4FI02_9EURO</name>
<feature type="domain" description="Aminoglycoside phosphotransferase" evidence="7">
    <location>
        <begin position="66"/>
        <end position="115"/>
    </location>
</feature>
<evidence type="ECO:0000256" key="3">
    <source>
        <dbReference type="ARBA" id="ARBA00016197"/>
    </source>
</evidence>
<protein>
    <recommendedName>
        <fullName evidence="3">Altered inheritance of mitochondria protein 9, mitochondrial</fullName>
    </recommendedName>
    <alternativeName>
        <fullName evidence="6">Found in mitochondrial proteome protein 29</fullName>
    </alternativeName>
</protein>
<sequence length="285" mass="32269">MSIRPVHGNEPHAGPCLSSTSFQHLSDLGLGLANHGLAHVQQSPLIPRGPHFGTEEDHVQLLQAAMKIITKFAEFPPFQRLSRPTLWHGDLHLGNIFVSREDPTMIVGITDWQFVSTYKFGLVKPELPSNFEEMDEDKKVYAESERGQALLSKCYEVALAKAHPEAYSALTKVDPAVRDLFSLTENTWKDGVVPLRDSLIQISDNWYQTGISEPCPYQITSDDASKHNIELSRYKDWQTLKGYTQELLQSDDDGWVNPQLDSDKSETETIPQEEAKALWFYIDRT</sequence>
<dbReference type="EMBL" id="JBFTWV010000307">
    <property type="protein sequence ID" value="KAL2782854.1"/>
    <property type="molecule type" value="Genomic_DNA"/>
</dbReference>
<comment type="subcellular location">
    <subcellularLocation>
        <location evidence="1">Mitochondrion</location>
    </subcellularLocation>
</comment>
<evidence type="ECO:0000256" key="5">
    <source>
        <dbReference type="ARBA" id="ARBA00023128"/>
    </source>
</evidence>
<evidence type="ECO:0000256" key="2">
    <source>
        <dbReference type="ARBA" id="ARBA00005543"/>
    </source>
</evidence>
<dbReference type="InterPro" id="IPR002575">
    <property type="entry name" value="Aminoglycoside_PTrfase"/>
</dbReference>
<evidence type="ECO:0000313" key="8">
    <source>
        <dbReference type="EMBL" id="KAL2782854.1"/>
    </source>
</evidence>
<dbReference type="InterPro" id="IPR011009">
    <property type="entry name" value="Kinase-like_dom_sf"/>
</dbReference>
<dbReference type="Proteomes" id="UP001610563">
    <property type="component" value="Unassembled WGS sequence"/>
</dbReference>
<dbReference type="Pfam" id="PF01636">
    <property type="entry name" value="APH"/>
    <property type="match status" value="1"/>
</dbReference>
<organism evidence="8 9">
    <name type="scientific">Aspergillus keveii</name>
    <dbReference type="NCBI Taxonomy" id="714993"/>
    <lineage>
        <taxon>Eukaryota</taxon>
        <taxon>Fungi</taxon>
        <taxon>Dikarya</taxon>
        <taxon>Ascomycota</taxon>
        <taxon>Pezizomycotina</taxon>
        <taxon>Eurotiomycetes</taxon>
        <taxon>Eurotiomycetidae</taxon>
        <taxon>Eurotiales</taxon>
        <taxon>Aspergillaceae</taxon>
        <taxon>Aspergillus</taxon>
        <taxon>Aspergillus subgen. Nidulantes</taxon>
    </lineage>
</organism>